<feature type="transmembrane region" description="Helical" evidence="1">
    <location>
        <begin position="231"/>
        <end position="253"/>
    </location>
</feature>
<sequence length="346" mass="40448">MYIKWLKKFTIEDCILSAYVVIFSLMLSLTTNYLIKINDIDKISNNFYSQNSVSFHIKKDNRPLNMLKLLKHINERDFILFRENVLELPYIKGIYKSGDIEAPPLVNGRFFQKSDFFNNKNIAVVGKDYNDIVLKDGEKYIRLNNTYFKIIGTLGRDFPTKLDTMVYLNLDAALKLENEHYGSYVLDGKKDMTATFNRLEQDMESSISMVKADKESTGSSRLFESNRDNSGMFILFSSVILSMSIVIFSYWFYKKRISISIQHVVGHRMFNIHMNLFKKHVLLLINSYFSGVFVFIIVNLDNIQAHLDKYMYSFCLGILFLCVYHYLLCILAMCIYSPKIRLKVLK</sequence>
<protein>
    <submittedName>
        <fullName evidence="2">Uncharacterized protein</fullName>
    </submittedName>
</protein>
<reference evidence="2 3" key="1">
    <citation type="submission" date="2016-10" db="EMBL/GenBank/DDBJ databases">
        <title>Comparative genomics of Bacillus thuringiensis reveals a path to pathogens against multiple invertebrate hosts.</title>
        <authorList>
            <person name="Zheng J."/>
            <person name="Gao Q."/>
            <person name="Liu H."/>
            <person name="Peng D."/>
            <person name="Ruan L."/>
            <person name="Sun M."/>
        </authorList>
    </citation>
    <scope>NUCLEOTIDE SEQUENCE [LARGE SCALE GENOMIC DNA]</scope>
    <source>
        <strain evidence="2">T30001</strain>
    </source>
</reference>
<feature type="transmembrane region" description="Helical" evidence="1">
    <location>
        <begin position="310"/>
        <end position="336"/>
    </location>
</feature>
<organism evidence="2 3">
    <name type="scientific">Bacillus thuringiensis subsp. medellin</name>
    <dbReference type="NCBI Taxonomy" id="79672"/>
    <lineage>
        <taxon>Bacteria</taxon>
        <taxon>Bacillati</taxon>
        <taxon>Bacillota</taxon>
        <taxon>Bacilli</taxon>
        <taxon>Bacillales</taxon>
        <taxon>Bacillaceae</taxon>
        <taxon>Bacillus</taxon>
        <taxon>Bacillus cereus group</taxon>
    </lineage>
</organism>
<dbReference type="Proteomes" id="UP000195160">
    <property type="component" value="Unassembled WGS sequence"/>
</dbReference>
<keyword evidence="1" id="KW-1133">Transmembrane helix</keyword>
<accession>A0A9X6NBP8</accession>
<evidence type="ECO:0000256" key="1">
    <source>
        <dbReference type="SAM" id="Phobius"/>
    </source>
</evidence>
<proteinExistence type="predicted"/>
<feature type="transmembrane region" description="Helical" evidence="1">
    <location>
        <begin position="281"/>
        <end position="298"/>
    </location>
</feature>
<evidence type="ECO:0000313" key="3">
    <source>
        <dbReference type="Proteomes" id="UP000195160"/>
    </source>
</evidence>
<dbReference type="AlphaFoldDB" id="A0A9X6NBP8"/>
<evidence type="ECO:0000313" key="2">
    <source>
        <dbReference type="EMBL" id="OUC01923.1"/>
    </source>
</evidence>
<keyword evidence="1" id="KW-0472">Membrane</keyword>
<dbReference type="RefSeq" id="WP_088066376.1">
    <property type="nucleotide sequence ID" value="NZ_MOOV01000090.1"/>
</dbReference>
<feature type="transmembrane region" description="Helical" evidence="1">
    <location>
        <begin position="14"/>
        <end position="35"/>
    </location>
</feature>
<keyword evidence="1" id="KW-0812">Transmembrane</keyword>
<name>A0A9X6NBP8_BACTV</name>
<dbReference type="EMBL" id="MOOV01000090">
    <property type="protein sequence ID" value="OUC01923.1"/>
    <property type="molecule type" value="Genomic_DNA"/>
</dbReference>
<comment type="caution">
    <text evidence="2">The sequence shown here is derived from an EMBL/GenBank/DDBJ whole genome shotgun (WGS) entry which is preliminary data.</text>
</comment>
<gene>
    <name evidence="2" type="ORF">BK784_11505</name>
</gene>